<keyword evidence="2" id="KW-1185">Reference proteome</keyword>
<protein>
    <submittedName>
        <fullName evidence="1">Uncharacterized protein</fullName>
    </submittedName>
</protein>
<proteinExistence type="predicted"/>
<dbReference type="RefSeq" id="WP_110306583.1">
    <property type="nucleotide sequence ID" value="NZ_QJHK01000007.1"/>
</dbReference>
<evidence type="ECO:0000313" key="2">
    <source>
        <dbReference type="Proteomes" id="UP000247903"/>
    </source>
</evidence>
<dbReference type="EMBL" id="QJHK01000007">
    <property type="protein sequence ID" value="PXY40975.1"/>
    <property type="molecule type" value="Genomic_DNA"/>
</dbReference>
<reference evidence="1 2" key="1">
    <citation type="submission" date="2018-05" db="EMBL/GenBank/DDBJ databases">
        <title>Flavobacterium sp. strain IMCC34759, incomplete genome.</title>
        <authorList>
            <person name="Joung Y."/>
            <person name="Cho J."/>
        </authorList>
    </citation>
    <scope>NUCLEOTIDE SEQUENCE [LARGE SCALE GENOMIC DNA]</scope>
    <source>
        <strain evidence="1 2">IMCC34759</strain>
    </source>
</reference>
<dbReference type="Proteomes" id="UP000247903">
    <property type="component" value="Unassembled WGS sequence"/>
</dbReference>
<sequence>MHLIDFTKALCQNEFSDNLNKDRLGRVIIKKTRWRLMHWLIPCHNIRIKISGSENKISYLALMEAVSPDLENKAFAVVFLIGNLADSRTKGTDENFCFCF</sequence>
<organism evidence="1 2">
    <name type="scientific">Flavobacterium cheongpyeongense</name>
    <dbReference type="NCBI Taxonomy" id="2212651"/>
    <lineage>
        <taxon>Bacteria</taxon>
        <taxon>Pseudomonadati</taxon>
        <taxon>Bacteroidota</taxon>
        <taxon>Flavobacteriia</taxon>
        <taxon>Flavobacteriales</taxon>
        <taxon>Flavobacteriaceae</taxon>
        <taxon>Flavobacterium</taxon>
    </lineage>
</organism>
<accession>A0A2V4BPW6</accession>
<evidence type="ECO:0000313" key="1">
    <source>
        <dbReference type="EMBL" id="PXY40975.1"/>
    </source>
</evidence>
<comment type="caution">
    <text evidence="1">The sequence shown here is derived from an EMBL/GenBank/DDBJ whole genome shotgun (WGS) entry which is preliminary data.</text>
</comment>
<name>A0A2V4BPW6_9FLAO</name>
<dbReference type="AlphaFoldDB" id="A0A2V4BPW6"/>
<gene>
    <name evidence="1" type="ORF">DMB65_10405</name>
</gene>